<dbReference type="InterPro" id="IPR045784">
    <property type="entry name" value="Radical_SAM_N2"/>
</dbReference>
<feature type="compositionally biased region" description="Low complexity" evidence="1">
    <location>
        <begin position="59"/>
        <end position="70"/>
    </location>
</feature>
<dbReference type="InterPro" id="IPR018768">
    <property type="entry name" value="DUF2344"/>
</dbReference>
<dbReference type="InterPro" id="IPR058240">
    <property type="entry name" value="rSAM_sf"/>
</dbReference>
<accession>A0AAW1QGB3</accession>
<evidence type="ECO:0000256" key="1">
    <source>
        <dbReference type="SAM" id="MobiDB-lite"/>
    </source>
</evidence>
<organism evidence="3 4">
    <name type="scientific">[Myrmecia] bisecta</name>
    <dbReference type="NCBI Taxonomy" id="41462"/>
    <lineage>
        <taxon>Eukaryota</taxon>
        <taxon>Viridiplantae</taxon>
        <taxon>Chlorophyta</taxon>
        <taxon>core chlorophytes</taxon>
        <taxon>Trebouxiophyceae</taxon>
        <taxon>Trebouxiales</taxon>
        <taxon>Trebouxiaceae</taxon>
        <taxon>Myrmecia</taxon>
    </lineage>
</organism>
<evidence type="ECO:0000259" key="2">
    <source>
        <dbReference type="PROSITE" id="PS51918"/>
    </source>
</evidence>
<dbReference type="SFLD" id="SFLDS00029">
    <property type="entry name" value="Radical_SAM"/>
    <property type="match status" value="1"/>
</dbReference>
<reference evidence="3 4" key="1">
    <citation type="journal article" date="2024" name="Nat. Commun.">
        <title>Phylogenomics reveals the evolutionary origins of lichenization in chlorophyte algae.</title>
        <authorList>
            <person name="Puginier C."/>
            <person name="Libourel C."/>
            <person name="Otte J."/>
            <person name="Skaloud P."/>
            <person name="Haon M."/>
            <person name="Grisel S."/>
            <person name="Petersen M."/>
            <person name="Berrin J.G."/>
            <person name="Delaux P.M."/>
            <person name="Dal Grande F."/>
            <person name="Keller J."/>
        </authorList>
    </citation>
    <scope>NUCLEOTIDE SEQUENCE [LARGE SCALE GENOMIC DNA]</scope>
    <source>
        <strain evidence="3 4">SAG 2043</strain>
    </source>
</reference>
<evidence type="ECO:0000313" key="3">
    <source>
        <dbReference type="EMBL" id="KAK9820493.1"/>
    </source>
</evidence>
<dbReference type="SMART" id="SM00729">
    <property type="entry name" value="Elp3"/>
    <property type="match status" value="1"/>
</dbReference>
<comment type="caution">
    <text evidence="3">The sequence shown here is derived from an EMBL/GenBank/DDBJ whole genome shotgun (WGS) entry which is preliminary data.</text>
</comment>
<keyword evidence="4" id="KW-1185">Reference proteome</keyword>
<proteinExistence type="predicted"/>
<protein>
    <recommendedName>
        <fullName evidence="2">Radical SAM core domain-containing protein</fullName>
    </recommendedName>
</protein>
<name>A0AAW1QGB3_9CHLO</name>
<dbReference type="EMBL" id="JALJOR010000003">
    <property type="protein sequence ID" value="KAK9820493.1"/>
    <property type="molecule type" value="Genomic_DNA"/>
</dbReference>
<feature type="region of interest" description="Disordered" evidence="1">
    <location>
        <begin position="672"/>
        <end position="691"/>
    </location>
</feature>
<dbReference type="InterPro" id="IPR007197">
    <property type="entry name" value="rSAM"/>
</dbReference>
<dbReference type="SUPFAM" id="SSF102114">
    <property type="entry name" value="Radical SAM enzymes"/>
    <property type="match status" value="1"/>
</dbReference>
<sequence>MLSSTPVALDWGRLVNRVPLICEHGGPSLAAGKPSARRQPGNGLLSNAARRERNRSVQAAAAPATITPSAETDSLSATAARPAQELLEELALRSKASPSIYGIPRSEWLKLQTPARYLGNEFGAVHKAWASADVRFCLTYPEVYEVGASNLGHIILYSVINELEGLLCDRAYFPGSDLTQLLARYGKPLFAVEARRPLGAFDLLGFSLAYELGGTNILEMLHLAGIPVSWKERQDGGSQAWDVENGSHPLIFAGGPTATSNTEPFAEFFDFMALGDGEDLLLEIGQCLRGCKGDCLSRTDTLHRLATQVAGVYVPQFYEAPEGFGGAVFPIREGIPARVTRRVCSPDPFQQIGLVPYVSTVHDRLTVEIRRGCTRGCRFCQPGMLTRPARDVEPGRVVDAVEEGMRRTGYNEFSLLSLSCSDYLSLPSVGIQIKNRLKDENISVSLPSQRVDRFDENVSRIISSGGKRGAITFAPEAGRQRLRDVINKGLTNEELLRGVKTAWDQGWRQVKLYFMIGLPGETDADVMAIADTIAWLQRECRQGRMHLAVNTTISNFTPKPHTPFQWHSVSTSEFARKQAMLKDACSRLQQVKANFTSIRISAMEDFIGRGDRRLSAVIRRAWELGATNDSWWESEASAFATWDRAISECGLSWKYRQVDDGEWDVMEHSGDAAYRKQGGGGKGRVDRGSRADKRLDSPLPWDHIDTGIAKWWLKADLQRALEAATLPDCSHSGICTECGVCGDGFGDNIVFEPPAIPEFQGHASPNTRRAQRLRFTFAKDGDMVFVGHLDVVKVFERACRRAALPVSVDESPFRVHTRIYVCLPLMLGATSSSEVLEVVLTQRRDVEQVRQQLQAQLPQGLRLLSAQDLALTKATGAHTESMQALMDSIEYHVAIQAAAPESEDAPQAHTSLADAVAAVVQLDTFEAQLIAKRTDKKSKRKQKAVDLRRGLLRADLVQQPLLSLLGHAAPAMLDEMAASGSNAADCAVVRMRFRCQDGNPLLSPPGFLEMLAGVSGRTWQAVHIHRSDIALREFAPAPVDYQRLNSLLRWEGHMASARWHRNEGPWAEGLETRAEDAEQDYTGTGKLLRVAGR</sequence>
<dbReference type="Pfam" id="PF10105">
    <property type="entry name" value="DUF2344"/>
    <property type="match status" value="1"/>
</dbReference>
<dbReference type="CDD" id="cd01335">
    <property type="entry name" value="Radical_SAM"/>
    <property type="match status" value="1"/>
</dbReference>
<dbReference type="Pfam" id="PF19864">
    <property type="entry name" value="Radical_SAM_N2"/>
    <property type="match status" value="1"/>
</dbReference>
<feature type="domain" description="Radical SAM core" evidence="2">
    <location>
        <begin position="359"/>
        <end position="599"/>
    </location>
</feature>
<dbReference type="InterPro" id="IPR023862">
    <property type="entry name" value="CHP03960_rSAM"/>
</dbReference>
<dbReference type="GO" id="GO:0051536">
    <property type="term" value="F:iron-sulfur cluster binding"/>
    <property type="evidence" value="ECO:0007669"/>
    <property type="project" value="InterPro"/>
</dbReference>
<evidence type="ECO:0000313" key="4">
    <source>
        <dbReference type="Proteomes" id="UP001489004"/>
    </source>
</evidence>
<dbReference type="NCBIfam" id="TIGR03936">
    <property type="entry name" value="sam_1_link_chp"/>
    <property type="match status" value="1"/>
</dbReference>
<dbReference type="SFLD" id="SFLDG01082">
    <property type="entry name" value="B12-binding_domain_containing"/>
    <property type="match status" value="1"/>
</dbReference>
<feature type="region of interest" description="Disordered" evidence="1">
    <location>
        <begin position="27"/>
        <end position="78"/>
    </location>
</feature>
<dbReference type="Proteomes" id="UP001489004">
    <property type="component" value="Unassembled WGS sequence"/>
</dbReference>
<dbReference type="Gene3D" id="3.80.30.20">
    <property type="entry name" value="tm_1862 like domain"/>
    <property type="match status" value="1"/>
</dbReference>
<dbReference type="GO" id="GO:0003824">
    <property type="term" value="F:catalytic activity"/>
    <property type="evidence" value="ECO:0007669"/>
    <property type="project" value="InterPro"/>
</dbReference>
<dbReference type="InterPro" id="IPR023404">
    <property type="entry name" value="rSAM_horseshoe"/>
</dbReference>
<dbReference type="PROSITE" id="PS51918">
    <property type="entry name" value="RADICAL_SAM"/>
    <property type="match status" value="1"/>
</dbReference>
<dbReference type="NCBIfam" id="TIGR03960">
    <property type="entry name" value="rSAM_fuse_unch"/>
    <property type="match status" value="1"/>
</dbReference>
<dbReference type="AlphaFoldDB" id="A0AAW1QGB3"/>
<dbReference type="InterPro" id="IPR006638">
    <property type="entry name" value="Elp3/MiaA/NifB-like_rSAM"/>
</dbReference>
<gene>
    <name evidence="3" type="ORF">WJX72_010859</name>
</gene>
<dbReference type="PANTHER" id="PTHR42731:SF1">
    <property type="entry name" value="RADICAL SAM DOMAIN PROTEIN"/>
    <property type="match status" value="1"/>
</dbReference>
<dbReference type="Pfam" id="PF04055">
    <property type="entry name" value="Radical_SAM"/>
    <property type="match status" value="1"/>
</dbReference>
<dbReference type="PANTHER" id="PTHR42731">
    <property type="entry name" value="SLL1084 PROTEIN"/>
    <property type="match status" value="1"/>
</dbReference>